<dbReference type="PANTHER" id="PTHR43328">
    <property type="entry name" value="ACETYLTRANSFERASE-RELATED"/>
    <property type="match status" value="1"/>
</dbReference>
<protein>
    <submittedName>
        <fullName evidence="2">GNAT family N-acetyltransferase</fullName>
    </submittedName>
</protein>
<dbReference type="Proteomes" id="UP000433181">
    <property type="component" value="Unassembled WGS sequence"/>
</dbReference>
<dbReference type="AlphaFoldDB" id="A0A6I2UI68"/>
<keyword evidence="2" id="KW-0808">Transferase</keyword>
<dbReference type="CDD" id="cd04301">
    <property type="entry name" value="NAT_SF"/>
    <property type="match status" value="1"/>
</dbReference>
<dbReference type="InterPro" id="IPR016181">
    <property type="entry name" value="Acyl_CoA_acyltransferase"/>
</dbReference>
<dbReference type="GO" id="GO:0016747">
    <property type="term" value="F:acyltransferase activity, transferring groups other than amino-acyl groups"/>
    <property type="evidence" value="ECO:0007669"/>
    <property type="project" value="InterPro"/>
</dbReference>
<dbReference type="RefSeq" id="WP_154407586.1">
    <property type="nucleotide sequence ID" value="NZ_VUNR01000023.1"/>
</dbReference>
<dbReference type="Gene3D" id="3.40.630.30">
    <property type="match status" value="1"/>
</dbReference>
<dbReference type="EMBL" id="VUNR01000023">
    <property type="protein sequence ID" value="MSU09415.1"/>
    <property type="molecule type" value="Genomic_DNA"/>
</dbReference>
<sequence length="167" mass="18810">MECKLRAWKLEDAPYLAEILNNRHVLDKLRDGLPYPYTEGDAREYIAMMLSADNARNFSFAIVADDRVVGNIGAFRGENIHFRTAEMGYYIGEPYWGQGIGTCAVKKACEYIFAHSDVVRIFAEPFAYNMASCRGLEKAGFQMEGILRSNAVKNGTVIDMSLYAKIK</sequence>
<dbReference type="PANTHER" id="PTHR43328:SF1">
    <property type="entry name" value="N-ACETYLTRANSFERASE DOMAIN-CONTAINING PROTEIN"/>
    <property type="match status" value="1"/>
</dbReference>
<feature type="domain" description="N-acetyltransferase" evidence="1">
    <location>
        <begin position="3"/>
        <end position="165"/>
    </location>
</feature>
<evidence type="ECO:0000259" key="1">
    <source>
        <dbReference type="PROSITE" id="PS51186"/>
    </source>
</evidence>
<name>A0A6I2UI68_9FIRM</name>
<comment type="caution">
    <text evidence="2">The sequence shown here is derived from an EMBL/GenBank/DDBJ whole genome shotgun (WGS) entry which is preliminary data.</text>
</comment>
<organism evidence="2 3">
    <name type="scientific">Anaerovibrio slackiae</name>
    <dbReference type="NCBI Taxonomy" id="2652309"/>
    <lineage>
        <taxon>Bacteria</taxon>
        <taxon>Bacillati</taxon>
        <taxon>Bacillota</taxon>
        <taxon>Negativicutes</taxon>
        <taxon>Selenomonadales</taxon>
        <taxon>Selenomonadaceae</taxon>
        <taxon>Anaerovibrio</taxon>
    </lineage>
</organism>
<reference evidence="2 3" key="1">
    <citation type="submission" date="2019-08" db="EMBL/GenBank/DDBJ databases">
        <title>In-depth cultivation of the pig gut microbiome towards novel bacterial diversity and tailored functional studies.</title>
        <authorList>
            <person name="Wylensek D."/>
            <person name="Hitch T.C.A."/>
            <person name="Clavel T."/>
        </authorList>
    </citation>
    <scope>NUCLEOTIDE SEQUENCE [LARGE SCALE GENOMIC DNA]</scope>
    <source>
        <strain evidence="2 3">WCA-693-APC-5D-A</strain>
    </source>
</reference>
<dbReference type="GeneID" id="96779356"/>
<dbReference type="PROSITE" id="PS51186">
    <property type="entry name" value="GNAT"/>
    <property type="match status" value="1"/>
</dbReference>
<evidence type="ECO:0000313" key="2">
    <source>
        <dbReference type="EMBL" id="MSU09415.1"/>
    </source>
</evidence>
<gene>
    <name evidence="2" type="ORF">FYJ84_10495</name>
</gene>
<dbReference type="InterPro" id="IPR000182">
    <property type="entry name" value="GNAT_dom"/>
</dbReference>
<dbReference type="SUPFAM" id="SSF55729">
    <property type="entry name" value="Acyl-CoA N-acyltransferases (Nat)"/>
    <property type="match status" value="1"/>
</dbReference>
<keyword evidence="3" id="KW-1185">Reference proteome</keyword>
<evidence type="ECO:0000313" key="3">
    <source>
        <dbReference type="Proteomes" id="UP000433181"/>
    </source>
</evidence>
<accession>A0A6I2UI68</accession>
<dbReference type="Pfam" id="PF13302">
    <property type="entry name" value="Acetyltransf_3"/>
    <property type="match status" value="1"/>
</dbReference>
<proteinExistence type="predicted"/>